<comment type="caution">
    <text evidence="2">The sequence shown here is derived from an EMBL/GenBank/DDBJ whole genome shotgun (WGS) entry which is preliminary data.</text>
</comment>
<dbReference type="Gene3D" id="2.40.110.10">
    <property type="entry name" value="Butyryl-CoA Dehydrogenase, subunit A, domain 2"/>
    <property type="match status" value="1"/>
</dbReference>
<reference evidence="2 3" key="1">
    <citation type="submission" date="2011-10" db="EMBL/GenBank/DDBJ databases">
        <title>Genome sequence of Gluconobacter morbifer G707, isolated from Drosophila gut.</title>
        <authorList>
            <person name="Lee W.-J."/>
            <person name="Kim E.-K."/>
        </authorList>
    </citation>
    <scope>NUCLEOTIDE SEQUENCE [LARGE SCALE GENOMIC DNA]</scope>
    <source>
        <strain evidence="2 3">G707</strain>
    </source>
</reference>
<dbReference type="InterPro" id="IPR037069">
    <property type="entry name" value="AcylCoA_DH/ox_N_sf"/>
</dbReference>
<dbReference type="GO" id="GO:0050660">
    <property type="term" value="F:flavin adenine dinucleotide binding"/>
    <property type="evidence" value="ECO:0007669"/>
    <property type="project" value="InterPro"/>
</dbReference>
<dbReference type="Proteomes" id="UP000004949">
    <property type="component" value="Unassembled WGS sequence"/>
</dbReference>
<organism evidence="2 3">
    <name type="scientific">Gluconobacter morbifer G707</name>
    <dbReference type="NCBI Taxonomy" id="1088869"/>
    <lineage>
        <taxon>Bacteria</taxon>
        <taxon>Pseudomonadati</taxon>
        <taxon>Pseudomonadota</taxon>
        <taxon>Alphaproteobacteria</taxon>
        <taxon>Acetobacterales</taxon>
        <taxon>Acetobacteraceae</taxon>
        <taxon>Gluconobacter</taxon>
    </lineage>
</organism>
<dbReference type="PANTHER" id="PTHR48083:SF37">
    <property type="entry name" value="DEHYDROGENASE, PUTATIVE-RELATED"/>
    <property type="match status" value="1"/>
</dbReference>
<dbReference type="Gene3D" id="1.20.140.10">
    <property type="entry name" value="Butyryl-CoA Dehydrogenase, subunit A, domain 3"/>
    <property type="match status" value="1"/>
</dbReference>
<proteinExistence type="predicted"/>
<gene>
    <name evidence="2" type="ORF">GMO_08950</name>
</gene>
<dbReference type="SUPFAM" id="SSF47203">
    <property type="entry name" value="Acyl-CoA dehydrogenase C-terminal domain-like"/>
    <property type="match status" value="1"/>
</dbReference>
<dbReference type="STRING" id="1088869.GMO_08950"/>
<keyword evidence="3" id="KW-1185">Reference proteome</keyword>
<dbReference type="eggNOG" id="COG1960">
    <property type="taxonomic scope" value="Bacteria"/>
</dbReference>
<evidence type="ECO:0000313" key="2">
    <source>
        <dbReference type="EMBL" id="EHH69587.1"/>
    </source>
</evidence>
<dbReference type="AlphaFoldDB" id="G6XHC9"/>
<keyword evidence="1" id="KW-0560">Oxidoreductase</keyword>
<dbReference type="InterPro" id="IPR046373">
    <property type="entry name" value="Acyl-CoA_Oxase/DH_mid-dom_sf"/>
</dbReference>
<dbReference type="InterPro" id="IPR009100">
    <property type="entry name" value="AcylCoA_DH/oxidase_NM_dom_sf"/>
</dbReference>
<dbReference type="Gene3D" id="1.10.540.10">
    <property type="entry name" value="Acyl-CoA dehydrogenase/oxidase, N-terminal domain"/>
    <property type="match status" value="1"/>
</dbReference>
<dbReference type="InterPro" id="IPR050741">
    <property type="entry name" value="Acyl-CoA_dehydrogenase"/>
</dbReference>
<dbReference type="GO" id="GO:0033539">
    <property type="term" value="P:fatty acid beta-oxidation using acyl-CoA dehydrogenase"/>
    <property type="evidence" value="ECO:0007669"/>
    <property type="project" value="TreeGrafter"/>
</dbReference>
<dbReference type="PATRIC" id="fig|1088869.3.peg.903"/>
<dbReference type="GO" id="GO:0005737">
    <property type="term" value="C:cytoplasm"/>
    <property type="evidence" value="ECO:0007669"/>
    <property type="project" value="TreeGrafter"/>
</dbReference>
<dbReference type="GO" id="GO:0003995">
    <property type="term" value="F:acyl-CoA dehydrogenase activity"/>
    <property type="evidence" value="ECO:0007669"/>
    <property type="project" value="TreeGrafter"/>
</dbReference>
<dbReference type="PANTHER" id="PTHR48083">
    <property type="entry name" value="MEDIUM-CHAIN SPECIFIC ACYL-COA DEHYDROGENASE, MITOCHONDRIAL-RELATED"/>
    <property type="match status" value="1"/>
</dbReference>
<name>G6XHC9_9PROT</name>
<sequence length="385" mass="41513">MEGRSGMLNSGQDISDDGLSAFRVRLKHLYEDWKARPFIPTENLFPAELLNALREIGALDALLTAEEGGLGLASSSEEGSRALLILLRRVGYLSLSLGRCLEGHMNVVRLAGLYGTKTQFHALARTLRTGVLAGIWVTDNNIPVSIRKAGEGYRLSGIKGFASGVSEVGLALITALTEKEDSVMVLAPTTDADRRRPGPGKLTGMQASGTGAYDFTDLSIAGENILGSAGDYLRQPEFSAGAWRGSAVALGGMDRLVDLLKQELLTRGRANNPHQLFRIGEAAILQRTASMWIERAAHAACGGSDMEHEEVTATVNLARIAVERAALDLITLVQRGLGLSAFVRGRAVEQVMRDLATYLRQPAPDEALTEGAAWFVRHDWPEEHA</sequence>
<evidence type="ECO:0000313" key="3">
    <source>
        <dbReference type="Proteomes" id="UP000004949"/>
    </source>
</evidence>
<accession>G6XHC9</accession>
<dbReference type="EMBL" id="AGQV01000001">
    <property type="protein sequence ID" value="EHH69587.1"/>
    <property type="molecule type" value="Genomic_DNA"/>
</dbReference>
<protein>
    <submittedName>
        <fullName evidence="2">Acyl-CoA dehydrogenase</fullName>
    </submittedName>
</protein>
<dbReference type="InterPro" id="IPR036250">
    <property type="entry name" value="AcylCo_DH-like_C"/>
</dbReference>
<dbReference type="SUPFAM" id="SSF56645">
    <property type="entry name" value="Acyl-CoA dehydrogenase NM domain-like"/>
    <property type="match status" value="1"/>
</dbReference>
<evidence type="ECO:0000256" key="1">
    <source>
        <dbReference type="ARBA" id="ARBA00023002"/>
    </source>
</evidence>